<dbReference type="EMBL" id="JACEFF010000528">
    <property type="protein sequence ID" value="KAH9635889.1"/>
    <property type="molecule type" value="Genomic_DNA"/>
</dbReference>
<feature type="non-terminal residue" evidence="1">
    <location>
        <position position="1"/>
    </location>
</feature>
<evidence type="ECO:0000313" key="1">
    <source>
        <dbReference type="EMBL" id="KAH9635889.1"/>
    </source>
</evidence>
<organism evidence="1 2">
    <name type="scientific">Spodoptera exigua</name>
    <name type="common">Beet armyworm</name>
    <name type="synonym">Noctua fulgens</name>
    <dbReference type="NCBI Taxonomy" id="7107"/>
    <lineage>
        <taxon>Eukaryota</taxon>
        <taxon>Metazoa</taxon>
        <taxon>Ecdysozoa</taxon>
        <taxon>Arthropoda</taxon>
        <taxon>Hexapoda</taxon>
        <taxon>Insecta</taxon>
        <taxon>Pterygota</taxon>
        <taxon>Neoptera</taxon>
        <taxon>Endopterygota</taxon>
        <taxon>Lepidoptera</taxon>
        <taxon>Glossata</taxon>
        <taxon>Ditrysia</taxon>
        <taxon>Noctuoidea</taxon>
        <taxon>Noctuidae</taxon>
        <taxon>Amphipyrinae</taxon>
        <taxon>Spodoptera</taxon>
    </lineage>
</organism>
<dbReference type="AlphaFoldDB" id="A0A922MGA3"/>
<reference evidence="1" key="1">
    <citation type="journal article" date="2021" name="G3 (Bethesda)">
        <title>Genome and transcriptome analysis of the beet armyworm Spodoptera exigua reveals targets for pest control. .</title>
        <authorList>
            <person name="Simon S."/>
            <person name="Breeschoten T."/>
            <person name="Jansen H.J."/>
            <person name="Dirks R.P."/>
            <person name="Schranz M.E."/>
            <person name="Ros V.I.D."/>
        </authorList>
    </citation>
    <scope>NUCLEOTIDE SEQUENCE</scope>
    <source>
        <strain evidence="1">TB_SE_WUR_2020</strain>
    </source>
</reference>
<evidence type="ECO:0000313" key="2">
    <source>
        <dbReference type="Proteomes" id="UP000814243"/>
    </source>
</evidence>
<sequence length="30" mass="3369">MSLSYMVKGLKTGPYKSNSFRRGTMALMNV</sequence>
<protein>
    <submittedName>
        <fullName evidence="1">Uncharacterized protein</fullName>
    </submittedName>
</protein>
<gene>
    <name evidence="1" type="ORF">HF086_002449</name>
</gene>
<name>A0A922MGA3_SPOEX</name>
<proteinExistence type="predicted"/>
<accession>A0A922MGA3</accession>
<dbReference type="Proteomes" id="UP000814243">
    <property type="component" value="Unassembled WGS sequence"/>
</dbReference>
<comment type="caution">
    <text evidence="1">The sequence shown here is derived from an EMBL/GenBank/DDBJ whole genome shotgun (WGS) entry which is preliminary data.</text>
</comment>